<dbReference type="EMBL" id="BAAAEJ010000003">
    <property type="protein sequence ID" value="GAA0381002.1"/>
    <property type="molecule type" value="Genomic_DNA"/>
</dbReference>
<organism evidence="3 4">
    <name type="scientific">Brevundimonas terrae</name>
    <dbReference type="NCBI Taxonomy" id="363631"/>
    <lineage>
        <taxon>Bacteria</taxon>
        <taxon>Pseudomonadati</taxon>
        <taxon>Pseudomonadota</taxon>
        <taxon>Alphaproteobacteria</taxon>
        <taxon>Caulobacterales</taxon>
        <taxon>Caulobacteraceae</taxon>
        <taxon>Brevundimonas</taxon>
    </lineage>
</organism>
<comment type="caution">
    <text evidence="3">The sequence shown here is derived from an EMBL/GenBank/DDBJ whole genome shotgun (WGS) entry which is preliminary data.</text>
</comment>
<dbReference type="InterPro" id="IPR001387">
    <property type="entry name" value="Cro/C1-type_HTH"/>
</dbReference>
<dbReference type="SMART" id="SM00530">
    <property type="entry name" value="HTH_XRE"/>
    <property type="match status" value="1"/>
</dbReference>
<protein>
    <recommendedName>
        <fullName evidence="2">HTH cro/C1-type domain-containing protein</fullName>
    </recommendedName>
</protein>
<feature type="domain" description="HTH cro/C1-type" evidence="2">
    <location>
        <begin position="16"/>
        <end position="70"/>
    </location>
</feature>
<dbReference type="InterPro" id="IPR010982">
    <property type="entry name" value="Lambda_DNA-bd_dom_sf"/>
</dbReference>
<dbReference type="PROSITE" id="PS50943">
    <property type="entry name" value="HTH_CROC1"/>
    <property type="match status" value="1"/>
</dbReference>
<feature type="region of interest" description="Disordered" evidence="1">
    <location>
        <begin position="73"/>
        <end position="112"/>
    </location>
</feature>
<sequence>MSEQEAAIRIGEALGRLRRERGLSQAEAGARIGMTSQGWSLYEAGRRAGLFRPDMQKRLTAALDATPEDLMLLAETPPSPAPGPASAPATDGAGVQSKGRDFEPAPSRTIRRERYRLDTDDMGPWAFAGTIIEYEKDRQPKQGGGAVLQLRDGRLHLGLWQGSDDRGVVVANTGGTQTPFSWRDILAVSAVTARIEPE</sequence>
<dbReference type="SUPFAM" id="SSF47413">
    <property type="entry name" value="lambda repressor-like DNA-binding domains"/>
    <property type="match status" value="1"/>
</dbReference>
<dbReference type="CDD" id="cd00093">
    <property type="entry name" value="HTH_XRE"/>
    <property type="match status" value="1"/>
</dbReference>
<evidence type="ECO:0000256" key="1">
    <source>
        <dbReference type="SAM" id="MobiDB-lite"/>
    </source>
</evidence>
<proteinExistence type="predicted"/>
<accession>A0ABN0Y2J5</accession>
<name>A0ABN0Y2J5_9CAUL</name>
<evidence type="ECO:0000259" key="2">
    <source>
        <dbReference type="PROSITE" id="PS50943"/>
    </source>
</evidence>
<dbReference type="Proteomes" id="UP001500791">
    <property type="component" value="Unassembled WGS sequence"/>
</dbReference>
<evidence type="ECO:0000313" key="4">
    <source>
        <dbReference type="Proteomes" id="UP001500791"/>
    </source>
</evidence>
<dbReference type="Pfam" id="PF13560">
    <property type="entry name" value="HTH_31"/>
    <property type="match status" value="1"/>
</dbReference>
<dbReference type="Gene3D" id="1.10.260.40">
    <property type="entry name" value="lambda repressor-like DNA-binding domains"/>
    <property type="match status" value="1"/>
</dbReference>
<keyword evidence="4" id="KW-1185">Reference proteome</keyword>
<reference evidence="3 4" key="1">
    <citation type="journal article" date="2019" name="Int. J. Syst. Evol. Microbiol.">
        <title>The Global Catalogue of Microorganisms (GCM) 10K type strain sequencing project: providing services to taxonomists for standard genome sequencing and annotation.</title>
        <authorList>
            <consortium name="The Broad Institute Genomics Platform"/>
            <consortium name="The Broad Institute Genome Sequencing Center for Infectious Disease"/>
            <person name="Wu L."/>
            <person name="Ma J."/>
        </authorList>
    </citation>
    <scope>NUCLEOTIDE SEQUENCE [LARGE SCALE GENOMIC DNA]</scope>
    <source>
        <strain evidence="3 4">JCM 13476</strain>
    </source>
</reference>
<evidence type="ECO:0000313" key="3">
    <source>
        <dbReference type="EMBL" id="GAA0381002.1"/>
    </source>
</evidence>
<gene>
    <name evidence="3" type="ORF">GCM10009093_04990</name>
</gene>